<evidence type="ECO:0000256" key="9">
    <source>
        <dbReference type="ARBA" id="ARBA00023170"/>
    </source>
</evidence>
<evidence type="ECO:0000256" key="5">
    <source>
        <dbReference type="ARBA" id="ARBA00022692"/>
    </source>
</evidence>
<evidence type="ECO:0000313" key="16">
    <source>
        <dbReference type="Proteomes" id="UP001292094"/>
    </source>
</evidence>
<keyword evidence="12" id="KW-0407">Ion channel</keyword>
<evidence type="ECO:0000256" key="7">
    <source>
        <dbReference type="ARBA" id="ARBA00023065"/>
    </source>
</evidence>
<keyword evidence="10" id="KW-0325">Glycoprotein</keyword>
<keyword evidence="3" id="KW-0813">Transport</keyword>
<feature type="transmembrane region" description="Helical" evidence="13">
    <location>
        <begin position="351"/>
        <end position="371"/>
    </location>
</feature>
<evidence type="ECO:0000256" key="4">
    <source>
        <dbReference type="ARBA" id="ARBA00022475"/>
    </source>
</evidence>
<feature type="domain" description="Ionotropic glutamate receptor L-glutamate and glycine-binding" evidence="14">
    <location>
        <begin position="179"/>
        <end position="241"/>
    </location>
</feature>
<keyword evidence="5 13" id="KW-0812">Transmembrane</keyword>
<evidence type="ECO:0000256" key="2">
    <source>
        <dbReference type="ARBA" id="ARBA00008685"/>
    </source>
</evidence>
<reference evidence="15" key="1">
    <citation type="submission" date="2023-11" db="EMBL/GenBank/DDBJ databases">
        <title>Genome assemblies of two species of porcelain crab, Petrolisthes cinctipes and Petrolisthes manimaculis (Anomura: Porcellanidae).</title>
        <authorList>
            <person name="Angst P."/>
        </authorList>
    </citation>
    <scope>NUCLEOTIDE SEQUENCE</scope>
    <source>
        <strain evidence="15">PB745_02</strain>
        <tissue evidence="15">Gill</tissue>
    </source>
</reference>
<evidence type="ECO:0000256" key="13">
    <source>
        <dbReference type="SAM" id="Phobius"/>
    </source>
</evidence>
<dbReference type="PANTHER" id="PTHR42643:SF30">
    <property type="entry name" value="IONOTROPIC RECEPTOR 40A-RELATED"/>
    <property type="match status" value="1"/>
</dbReference>
<dbReference type="GO" id="GO:0015276">
    <property type="term" value="F:ligand-gated monoatomic ion channel activity"/>
    <property type="evidence" value="ECO:0007669"/>
    <property type="project" value="InterPro"/>
</dbReference>
<keyword evidence="4" id="KW-1003">Cell membrane</keyword>
<evidence type="ECO:0000259" key="14">
    <source>
        <dbReference type="SMART" id="SM00918"/>
    </source>
</evidence>
<dbReference type="Pfam" id="PF10613">
    <property type="entry name" value="Lig_chan-Glu_bd"/>
    <property type="match status" value="1"/>
</dbReference>
<name>A0AAE1Q2D9_9EUCA</name>
<dbReference type="Proteomes" id="UP001292094">
    <property type="component" value="Unassembled WGS sequence"/>
</dbReference>
<keyword evidence="11" id="KW-1071">Ligand-gated ion channel</keyword>
<dbReference type="SUPFAM" id="SSF53850">
    <property type="entry name" value="Periplasmic binding protein-like II"/>
    <property type="match status" value="1"/>
</dbReference>
<proteinExistence type="inferred from homology"/>
<evidence type="ECO:0000256" key="8">
    <source>
        <dbReference type="ARBA" id="ARBA00023136"/>
    </source>
</evidence>
<keyword evidence="8 13" id="KW-0472">Membrane</keyword>
<evidence type="ECO:0000256" key="6">
    <source>
        <dbReference type="ARBA" id="ARBA00022989"/>
    </source>
</evidence>
<keyword evidence="16" id="KW-1185">Reference proteome</keyword>
<dbReference type="InterPro" id="IPR001320">
    <property type="entry name" value="Iontro_rcpt_C"/>
</dbReference>
<protein>
    <recommendedName>
        <fullName evidence="14">Ionotropic glutamate receptor L-glutamate and glycine-binding domain-containing protein</fullName>
    </recommendedName>
</protein>
<keyword evidence="9" id="KW-0675">Receptor</keyword>
<dbReference type="AlphaFoldDB" id="A0AAE1Q2D9"/>
<evidence type="ECO:0000256" key="11">
    <source>
        <dbReference type="ARBA" id="ARBA00023286"/>
    </source>
</evidence>
<evidence type="ECO:0000313" key="15">
    <source>
        <dbReference type="EMBL" id="KAK4317452.1"/>
    </source>
</evidence>
<dbReference type="GO" id="GO:0005886">
    <property type="term" value="C:plasma membrane"/>
    <property type="evidence" value="ECO:0007669"/>
    <property type="project" value="UniProtKB-SubCell"/>
</dbReference>
<dbReference type="Pfam" id="PF00060">
    <property type="entry name" value="Lig_chan"/>
    <property type="match status" value="1"/>
</dbReference>
<evidence type="ECO:0000256" key="12">
    <source>
        <dbReference type="ARBA" id="ARBA00023303"/>
    </source>
</evidence>
<evidence type="ECO:0000256" key="1">
    <source>
        <dbReference type="ARBA" id="ARBA00004651"/>
    </source>
</evidence>
<evidence type="ECO:0000256" key="3">
    <source>
        <dbReference type="ARBA" id="ARBA00022448"/>
    </source>
</evidence>
<feature type="transmembrane region" description="Helical" evidence="13">
    <location>
        <begin position="383"/>
        <end position="407"/>
    </location>
</feature>
<accession>A0AAE1Q2D9</accession>
<keyword evidence="6 13" id="KW-1133">Transmembrane helix</keyword>
<dbReference type="InterPro" id="IPR052192">
    <property type="entry name" value="Insect_Ionotropic_Sensory_Rcpt"/>
</dbReference>
<gene>
    <name evidence="15" type="ORF">Pmani_011458</name>
</gene>
<dbReference type="EMBL" id="JAWZYT010000919">
    <property type="protein sequence ID" value="KAK4317452.1"/>
    <property type="molecule type" value="Genomic_DNA"/>
</dbReference>
<comment type="caution">
    <text evidence="15">The sequence shown here is derived from an EMBL/GenBank/DDBJ whole genome shotgun (WGS) entry which is preliminary data.</text>
</comment>
<dbReference type="PANTHER" id="PTHR42643">
    <property type="entry name" value="IONOTROPIC RECEPTOR 20A-RELATED"/>
    <property type="match status" value="1"/>
</dbReference>
<dbReference type="Gene3D" id="3.40.190.10">
    <property type="entry name" value="Periplasmic binding protein-like II"/>
    <property type="match status" value="1"/>
</dbReference>
<comment type="similarity">
    <text evidence="2">Belongs to the glutamate-gated ion channel (TC 1.A.10.1) family.</text>
</comment>
<keyword evidence="7" id="KW-0406">Ion transport</keyword>
<comment type="subcellular location">
    <subcellularLocation>
        <location evidence="1">Cell membrane</location>
        <topology evidence="1">Multi-pass membrane protein</topology>
    </subcellularLocation>
</comment>
<dbReference type="InterPro" id="IPR019594">
    <property type="entry name" value="Glu/Gly-bd"/>
</dbReference>
<dbReference type="SMART" id="SM00918">
    <property type="entry name" value="Lig_chan-Glu_bd"/>
    <property type="match status" value="1"/>
</dbReference>
<dbReference type="Gene3D" id="1.10.287.70">
    <property type="match status" value="1"/>
</dbReference>
<feature type="transmembrane region" description="Helical" evidence="13">
    <location>
        <begin position="285"/>
        <end position="311"/>
    </location>
</feature>
<sequence length="595" mass="66678">MYQEKDEWWDEGIILRQLGKPFTLATLDQTTETGSVMAIPHIGTSDRVNTCSVYFILTANVSAIREVLESTRFESELDYLGHFIFVTESTPLAAQLILDNDVMAWRPNAIVIKRSGRPGDTGDYDIWSHEVFRENVTERVYLVDTLQRGHPKKGNHLFPDKLDNFHGNQLKAVTFEHAPSIVDIHDDEGGHTYDGIDIRLLQILAEALNFHLTIMNPSDGGKWGSPLENGTWTGLTGDLTQRRAHMGVANLFIHIHYLEVVDMTLAYDMEFGCFITPLPEPLPQWVALIYPFSLPVWVMTLLLLGVGTVLLHITSLMSHHIIPLQDNTASSSSLSLTPNITTTTSASSPSLTLNVFYATGIFFGVGMPRVPRSDVTRSYLIMWIWYGLLLTVVYRSSLTAFLTIPLVQPPINTLQELVSSSLPAWGATGLTFKKMLEENPDPMVQELALRYHPVGSAEEGIHLTAQRMYAMMENRQFLEYMIATNYTNKYGEETLHVMNECFLPFRIGMALPKKAPYKPNFDKIVSRVVEAGLVRKWFGDILFSSRKRGSGDTQEREAGALSLDNLQGAWLVVGGGLFTSLVTFLLETLTAKVCQ</sequence>
<organism evidence="15 16">
    <name type="scientific">Petrolisthes manimaculis</name>
    <dbReference type="NCBI Taxonomy" id="1843537"/>
    <lineage>
        <taxon>Eukaryota</taxon>
        <taxon>Metazoa</taxon>
        <taxon>Ecdysozoa</taxon>
        <taxon>Arthropoda</taxon>
        <taxon>Crustacea</taxon>
        <taxon>Multicrustacea</taxon>
        <taxon>Malacostraca</taxon>
        <taxon>Eumalacostraca</taxon>
        <taxon>Eucarida</taxon>
        <taxon>Decapoda</taxon>
        <taxon>Pleocyemata</taxon>
        <taxon>Anomura</taxon>
        <taxon>Galatheoidea</taxon>
        <taxon>Porcellanidae</taxon>
        <taxon>Petrolisthes</taxon>
    </lineage>
</organism>
<evidence type="ECO:0000256" key="10">
    <source>
        <dbReference type="ARBA" id="ARBA00023180"/>
    </source>
</evidence>
<dbReference type="GO" id="GO:0050906">
    <property type="term" value="P:detection of stimulus involved in sensory perception"/>
    <property type="evidence" value="ECO:0007669"/>
    <property type="project" value="UniProtKB-ARBA"/>
</dbReference>